<name>A0AAN6PXQ4_9PEZI</name>
<sequence length="572" mass="59871">MLSNSPAGSSLHLEQRSPSRPALAGAFQPQAAIPYEGLVSPRQQLGSGAPAPGSPSQRSHEQQLPHGLNTPRPPLSPLSEYHSGFTGEDVGSAWPSPSPFSIANHQRQHSFPNLLPLAFRSRTPSPTRKTHARSGSEQMPYTGDGRSSGRGAAESPRGGGGGLGSWLSGSPAAAKALGLSHASADDSATTPASTPTRRPNPAGPGSSTASEFTTPKSTMTTASRFMSALSSRFNPTTPTNPSHTTTDDEFSTLNIETALFPPSPSSPSPCLPSSFPRDAFSPSAFKNLHMNAVGLLTRMQAAYRDQASALRELRAERSAQSDELDEAVTRASHLKMQLEGMARRAQEQEAVVRGLVEELAAERRARTRAEAKAEAEVARSRPLGEGASMVSEDLGVDEERVRVEVRGGGSRNGSGQRGSGGGVDDDETDFDEEGSAESESVFSRCRSPALPSAHAATAGSSDGGSSSVAGLRMDGDGTPNMRVTFAGNGSAANAILKRRSGQQMSAFQKILKGISGESVEDAGCPNCKGQDASVAWDTVGLLRDENRHLKRRVGELEVAVEGALDLVNGIGM</sequence>
<feature type="region of interest" description="Disordered" evidence="1">
    <location>
        <begin position="1"/>
        <end position="217"/>
    </location>
</feature>
<feature type="compositionally biased region" description="Polar residues" evidence="1">
    <location>
        <begin position="122"/>
        <end position="139"/>
    </location>
</feature>
<reference evidence="2" key="1">
    <citation type="journal article" date="2023" name="Mol. Phylogenet. Evol.">
        <title>Genome-scale phylogeny and comparative genomics of the fungal order Sordariales.</title>
        <authorList>
            <person name="Hensen N."/>
            <person name="Bonometti L."/>
            <person name="Westerberg I."/>
            <person name="Brannstrom I.O."/>
            <person name="Guillou S."/>
            <person name="Cros-Aarteil S."/>
            <person name="Calhoun S."/>
            <person name="Haridas S."/>
            <person name="Kuo A."/>
            <person name="Mondo S."/>
            <person name="Pangilinan J."/>
            <person name="Riley R."/>
            <person name="LaButti K."/>
            <person name="Andreopoulos B."/>
            <person name="Lipzen A."/>
            <person name="Chen C."/>
            <person name="Yan M."/>
            <person name="Daum C."/>
            <person name="Ng V."/>
            <person name="Clum A."/>
            <person name="Steindorff A."/>
            <person name="Ohm R.A."/>
            <person name="Martin F."/>
            <person name="Silar P."/>
            <person name="Natvig D.O."/>
            <person name="Lalanne C."/>
            <person name="Gautier V."/>
            <person name="Ament-Velasquez S.L."/>
            <person name="Kruys A."/>
            <person name="Hutchinson M.I."/>
            <person name="Powell A.J."/>
            <person name="Barry K."/>
            <person name="Miller A.N."/>
            <person name="Grigoriev I.V."/>
            <person name="Debuchy R."/>
            <person name="Gladieux P."/>
            <person name="Hiltunen Thoren M."/>
            <person name="Johannesson H."/>
        </authorList>
    </citation>
    <scope>NUCLEOTIDE SEQUENCE</scope>
    <source>
        <strain evidence="2">CBS 757.83</strain>
    </source>
</reference>
<dbReference type="EMBL" id="MU863653">
    <property type="protein sequence ID" value="KAK4099036.1"/>
    <property type="molecule type" value="Genomic_DNA"/>
</dbReference>
<gene>
    <name evidence="2" type="ORF">N658DRAFT_203531</name>
</gene>
<evidence type="ECO:0000313" key="2">
    <source>
        <dbReference type="EMBL" id="KAK4099036.1"/>
    </source>
</evidence>
<evidence type="ECO:0000256" key="1">
    <source>
        <dbReference type="SAM" id="MobiDB-lite"/>
    </source>
</evidence>
<reference evidence="2" key="2">
    <citation type="submission" date="2023-05" db="EMBL/GenBank/DDBJ databases">
        <authorList>
            <consortium name="Lawrence Berkeley National Laboratory"/>
            <person name="Steindorff A."/>
            <person name="Hensen N."/>
            <person name="Bonometti L."/>
            <person name="Westerberg I."/>
            <person name="Brannstrom I.O."/>
            <person name="Guillou S."/>
            <person name="Cros-Aarteil S."/>
            <person name="Calhoun S."/>
            <person name="Haridas S."/>
            <person name="Kuo A."/>
            <person name="Mondo S."/>
            <person name="Pangilinan J."/>
            <person name="Riley R."/>
            <person name="Labutti K."/>
            <person name="Andreopoulos B."/>
            <person name="Lipzen A."/>
            <person name="Chen C."/>
            <person name="Yanf M."/>
            <person name="Daum C."/>
            <person name="Ng V."/>
            <person name="Clum A."/>
            <person name="Ohm R."/>
            <person name="Martin F."/>
            <person name="Silar P."/>
            <person name="Natvig D."/>
            <person name="Lalanne C."/>
            <person name="Gautier V."/>
            <person name="Ament-Velasquez S.L."/>
            <person name="Kruys A."/>
            <person name="Hutchinson M.I."/>
            <person name="Powell A.J."/>
            <person name="Barry K."/>
            <person name="Miller A.N."/>
            <person name="Grigoriev I.V."/>
            <person name="Debuchy R."/>
            <person name="Gladieux P."/>
            <person name="Thoren M.H."/>
            <person name="Johannesson H."/>
        </authorList>
    </citation>
    <scope>NUCLEOTIDE SEQUENCE</scope>
    <source>
        <strain evidence="2">CBS 757.83</strain>
    </source>
</reference>
<feature type="compositionally biased region" description="Acidic residues" evidence="1">
    <location>
        <begin position="423"/>
        <end position="436"/>
    </location>
</feature>
<feature type="compositionally biased region" description="Low complexity" evidence="1">
    <location>
        <begin position="452"/>
        <end position="470"/>
    </location>
</feature>
<evidence type="ECO:0000313" key="3">
    <source>
        <dbReference type="Proteomes" id="UP001305647"/>
    </source>
</evidence>
<dbReference type="Proteomes" id="UP001305647">
    <property type="component" value="Unassembled WGS sequence"/>
</dbReference>
<feature type="compositionally biased region" description="Polar residues" evidence="1">
    <location>
        <begin position="99"/>
        <end position="111"/>
    </location>
</feature>
<keyword evidence="3" id="KW-1185">Reference proteome</keyword>
<protein>
    <submittedName>
        <fullName evidence="2">Uncharacterized protein</fullName>
    </submittedName>
</protein>
<feature type="compositionally biased region" description="Polar residues" evidence="1">
    <location>
        <begin position="205"/>
        <end position="217"/>
    </location>
</feature>
<feature type="compositionally biased region" description="Low complexity" evidence="1">
    <location>
        <begin position="165"/>
        <end position="200"/>
    </location>
</feature>
<feature type="compositionally biased region" description="Low complexity" evidence="1">
    <location>
        <begin position="143"/>
        <end position="156"/>
    </location>
</feature>
<accession>A0AAN6PXQ4</accession>
<organism evidence="2 3">
    <name type="scientific">Parathielavia hyrcaniae</name>
    <dbReference type="NCBI Taxonomy" id="113614"/>
    <lineage>
        <taxon>Eukaryota</taxon>
        <taxon>Fungi</taxon>
        <taxon>Dikarya</taxon>
        <taxon>Ascomycota</taxon>
        <taxon>Pezizomycotina</taxon>
        <taxon>Sordariomycetes</taxon>
        <taxon>Sordariomycetidae</taxon>
        <taxon>Sordariales</taxon>
        <taxon>Chaetomiaceae</taxon>
        <taxon>Parathielavia</taxon>
    </lineage>
</organism>
<dbReference type="AlphaFoldDB" id="A0AAN6PXQ4"/>
<feature type="compositionally biased region" description="Basic and acidic residues" evidence="1">
    <location>
        <begin position="368"/>
        <end position="379"/>
    </location>
</feature>
<feature type="region of interest" description="Disordered" evidence="1">
    <location>
        <begin position="368"/>
        <end position="482"/>
    </location>
</feature>
<feature type="compositionally biased region" description="Gly residues" evidence="1">
    <location>
        <begin position="406"/>
        <end position="422"/>
    </location>
</feature>
<comment type="caution">
    <text evidence="2">The sequence shown here is derived from an EMBL/GenBank/DDBJ whole genome shotgun (WGS) entry which is preliminary data.</text>
</comment>
<proteinExistence type="predicted"/>